<dbReference type="InterPro" id="IPR017441">
    <property type="entry name" value="Protein_kinase_ATP_BS"/>
</dbReference>
<keyword evidence="5 10" id="KW-0418">Kinase</keyword>
<keyword evidence="2" id="KW-0597">Phosphoprotein</keyword>
<comment type="caution">
    <text evidence="10">The sequence shown here is derived from an EMBL/GenBank/DDBJ whole genome shotgun (WGS) entry which is preliminary data.</text>
</comment>
<sequence length="558" mass="61868">MGFIARIKSRRQKNKCLGEVIVEVRPVNSLTVGKCGQLDDCKLGADVSAGLVLPELPCDVPEELEESIVTERPLSQPLQLETVLSECSQDAHISAEPSPLSPASCSHITDPSSSTATSSSVLSLFPPTPRHELSHFRPVRGIGKGGFGSVHLAVHTPSGKAVALKVVDKRAAKHSLLLKEQRMLCTVATGGVKGIMEFYGSFHTDTHYFLVTEYYAGGDLLQLIYRWSPMPLSLAKAYGAELLLAIKALHDIGIVHRDIKPENILLSATGHVVLADFGFARDLARDGRVVADGAERYHFLRTACGSLHYVAPEVYLEHPYAFAVDVWGFGVILFMMLVGQHPWDDTFTAEAAMVQERLLDADFDDWVEWMGHPMEKKARALLGGLLEKDPTWRLTLKEAMEYPFWGETDWDAVGQWEVPIPDVGPPPHTFDTEVQADFSAFMNSSRYAPADDPHPEFEYTSRALWPRDTEDSSLPPATQNIIALTTPYHTASSSHRDSQAAKRIPRNAHYQLRRVLDNDRRAASGTLSRTTRPTVRLKTCMETAAKGVTRICWRVLLH</sequence>
<dbReference type="SUPFAM" id="SSF56112">
    <property type="entry name" value="Protein kinase-like (PK-like)"/>
    <property type="match status" value="1"/>
</dbReference>
<dbReference type="GO" id="GO:0004674">
    <property type="term" value="F:protein serine/threonine kinase activity"/>
    <property type="evidence" value="ECO:0007669"/>
    <property type="project" value="UniProtKB-KW"/>
</dbReference>
<dbReference type="PROSITE" id="PS00107">
    <property type="entry name" value="PROTEIN_KINASE_ATP"/>
    <property type="match status" value="1"/>
</dbReference>
<evidence type="ECO:0000256" key="3">
    <source>
        <dbReference type="ARBA" id="ARBA00022679"/>
    </source>
</evidence>
<organism evidence="10 11">
    <name type="scientific">Phanerochaete sordida</name>
    <dbReference type="NCBI Taxonomy" id="48140"/>
    <lineage>
        <taxon>Eukaryota</taxon>
        <taxon>Fungi</taxon>
        <taxon>Dikarya</taxon>
        <taxon>Basidiomycota</taxon>
        <taxon>Agaricomycotina</taxon>
        <taxon>Agaricomycetes</taxon>
        <taxon>Polyporales</taxon>
        <taxon>Phanerochaetaceae</taxon>
        <taxon>Phanerochaete</taxon>
    </lineage>
</organism>
<keyword evidence="4 7" id="KW-0547">Nucleotide-binding</keyword>
<evidence type="ECO:0000256" key="2">
    <source>
        <dbReference type="ARBA" id="ARBA00022553"/>
    </source>
</evidence>
<evidence type="ECO:0000256" key="4">
    <source>
        <dbReference type="ARBA" id="ARBA00022741"/>
    </source>
</evidence>
<dbReference type="SMART" id="SM00220">
    <property type="entry name" value="S_TKc"/>
    <property type="match status" value="1"/>
</dbReference>
<name>A0A9P3GB73_9APHY</name>
<evidence type="ECO:0000256" key="6">
    <source>
        <dbReference type="ARBA" id="ARBA00022840"/>
    </source>
</evidence>
<evidence type="ECO:0000256" key="8">
    <source>
        <dbReference type="SAM" id="MobiDB-lite"/>
    </source>
</evidence>
<proteinExistence type="predicted"/>
<dbReference type="GO" id="GO:0005524">
    <property type="term" value="F:ATP binding"/>
    <property type="evidence" value="ECO:0007669"/>
    <property type="project" value="UniProtKB-UniRule"/>
</dbReference>
<feature type="domain" description="Protein kinase" evidence="9">
    <location>
        <begin position="136"/>
        <end position="405"/>
    </location>
</feature>
<feature type="compositionally biased region" description="Polar residues" evidence="8">
    <location>
        <begin position="101"/>
        <end position="111"/>
    </location>
</feature>
<dbReference type="PANTHER" id="PTHR24351">
    <property type="entry name" value="RIBOSOMAL PROTEIN S6 KINASE"/>
    <property type="match status" value="1"/>
</dbReference>
<dbReference type="Pfam" id="PF00069">
    <property type="entry name" value="Pkinase"/>
    <property type="match status" value="1"/>
</dbReference>
<keyword evidence="3" id="KW-0808">Transferase</keyword>
<dbReference type="AlphaFoldDB" id="A0A9P3GB73"/>
<dbReference type="Proteomes" id="UP000703269">
    <property type="component" value="Unassembled WGS sequence"/>
</dbReference>
<evidence type="ECO:0000256" key="1">
    <source>
        <dbReference type="ARBA" id="ARBA00022527"/>
    </source>
</evidence>
<feature type="region of interest" description="Disordered" evidence="8">
    <location>
        <begin position="93"/>
        <end position="112"/>
    </location>
</feature>
<dbReference type="PROSITE" id="PS00108">
    <property type="entry name" value="PROTEIN_KINASE_ST"/>
    <property type="match status" value="1"/>
</dbReference>
<dbReference type="PROSITE" id="PS50011">
    <property type="entry name" value="PROTEIN_KINASE_DOM"/>
    <property type="match status" value="1"/>
</dbReference>
<evidence type="ECO:0000256" key="5">
    <source>
        <dbReference type="ARBA" id="ARBA00022777"/>
    </source>
</evidence>
<accession>A0A9P3GB73</accession>
<dbReference type="OrthoDB" id="68483at2759"/>
<evidence type="ECO:0000313" key="10">
    <source>
        <dbReference type="EMBL" id="GJE91169.1"/>
    </source>
</evidence>
<protein>
    <submittedName>
        <fullName evidence="10">Serine/threonine-protein kinase</fullName>
    </submittedName>
</protein>
<keyword evidence="1" id="KW-0723">Serine/threonine-protein kinase</keyword>
<keyword evidence="6 7" id="KW-0067">ATP-binding</keyword>
<dbReference type="InterPro" id="IPR011009">
    <property type="entry name" value="Kinase-like_dom_sf"/>
</dbReference>
<evidence type="ECO:0000256" key="7">
    <source>
        <dbReference type="PROSITE-ProRule" id="PRU10141"/>
    </source>
</evidence>
<feature type="binding site" evidence="7">
    <location>
        <position position="173"/>
    </location>
    <ligand>
        <name>ATP</name>
        <dbReference type="ChEBI" id="CHEBI:30616"/>
    </ligand>
</feature>
<dbReference type="Gene3D" id="1.10.510.10">
    <property type="entry name" value="Transferase(Phosphotransferase) domain 1"/>
    <property type="match status" value="1"/>
</dbReference>
<dbReference type="InterPro" id="IPR008271">
    <property type="entry name" value="Ser/Thr_kinase_AS"/>
</dbReference>
<dbReference type="InterPro" id="IPR000719">
    <property type="entry name" value="Prot_kinase_dom"/>
</dbReference>
<dbReference type="EMBL" id="BPQB01000020">
    <property type="protein sequence ID" value="GJE91169.1"/>
    <property type="molecule type" value="Genomic_DNA"/>
</dbReference>
<gene>
    <name evidence="10" type="ORF">PsYK624_073180</name>
</gene>
<evidence type="ECO:0000313" key="11">
    <source>
        <dbReference type="Proteomes" id="UP000703269"/>
    </source>
</evidence>
<evidence type="ECO:0000259" key="9">
    <source>
        <dbReference type="PROSITE" id="PS50011"/>
    </source>
</evidence>
<keyword evidence="11" id="KW-1185">Reference proteome</keyword>
<reference evidence="10 11" key="1">
    <citation type="submission" date="2021-08" db="EMBL/GenBank/DDBJ databases">
        <title>Draft Genome Sequence of Phanerochaete sordida strain YK-624.</title>
        <authorList>
            <person name="Mori T."/>
            <person name="Dohra H."/>
            <person name="Suzuki T."/>
            <person name="Kawagishi H."/>
            <person name="Hirai H."/>
        </authorList>
    </citation>
    <scope>NUCLEOTIDE SEQUENCE [LARGE SCALE GENOMIC DNA]</scope>
    <source>
        <strain evidence="10 11">YK-624</strain>
    </source>
</reference>